<evidence type="ECO:0000313" key="2">
    <source>
        <dbReference type="EMBL" id="MBX37939.1"/>
    </source>
</evidence>
<reference evidence="2" key="1">
    <citation type="submission" date="2018-02" db="EMBL/GenBank/DDBJ databases">
        <title>Rhizophora mucronata_Transcriptome.</title>
        <authorList>
            <person name="Meera S.P."/>
            <person name="Sreeshan A."/>
            <person name="Augustine A."/>
        </authorList>
    </citation>
    <scope>NUCLEOTIDE SEQUENCE</scope>
    <source>
        <tissue evidence="2">Leaf</tissue>
    </source>
</reference>
<keyword evidence="1" id="KW-1133">Transmembrane helix</keyword>
<name>A0A2P2N611_RHIMU</name>
<feature type="transmembrane region" description="Helical" evidence="1">
    <location>
        <begin position="71"/>
        <end position="90"/>
    </location>
</feature>
<sequence length="95" mass="10819">MHLVPELGIDNHTASAVGTRLVITTEQQTNMIDGNTANPAREIPFLAMIATPLRKFSLKQKYILYPEQPSSFGVCHPTFFIFFFVFSFSFSRLEF</sequence>
<protein>
    <submittedName>
        <fullName evidence="2">Emp24/gp25L/p24 family protein</fullName>
    </submittedName>
</protein>
<proteinExistence type="predicted"/>
<accession>A0A2P2N611</accession>
<evidence type="ECO:0000256" key="1">
    <source>
        <dbReference type="SAM" id="Phobius"/>
    </source>
</evidence>
<keyword evidence="1" id="KW-0812">Transmembrane</keyword>
<keyword evidence="1" id="KW-0472">Membrane</keyword>
<dbReference type="AlphaFoldDB" id="A0A2P2N611"/>
<organism evidence="2">
    <name type="scientific">Rhizophora mucronata</name>
    <name type="common">Asiatic mangrove</name>
    <dbReference type="NCBI Taxonomy" id="61149"/>
    <lineage>
        <taxon>Eukaryota</taxon>
        <taxon>Viridiplantae</taxon>
        <taxon>Streptophyta</taxon>
        <taxon>Embryophyta</taxon>
        <taxon>Tracheophyta</taxon>
        <taxon>Spermatophyta</taxon>
        <taxon>Magnoliopsida</taxon>
        <taxon>eudicotyledons</taxon>
        <taxon>Gunneridae</taxon>
        <taxon>Pentapetalae</taxon>
        <taxon>rosids</taxon>
        <taxon>fabids</taxon>
        <taxon>Malpighiales</taxon>
        <taxon>Rhizophoraceae</taxon>
        <taxon>Rhizophora</taxon>
    </lineage>
</organism>
<dbReference type="EMBL" id="GGEC01057455">
    <property type="protein sequence ID" value="MBX37939.1"/>
    <property type="molecule type" value="Transcribed_RNA"/>
</dbReference>